<feature type="compositionally biased region" description="Acidic residues" evidence="1">
    <location>
        <begin position="68"/>
        <end position="86"/>
    </location>
</feature>
<gene>
    <name evidence="2" type="ORF">PV328_006074</name>
</gene>
<comment type="caution">
    <text evidence="2">The sequence shown here is derived from an EMBL/GenBank/DDBJ whole genome shotgun (WGS) entry which is preliminary data.</text>
</comment>
<reference evidence="2" key="1">
    <citation type="journal article" date="2023" name="bioRxiv">
        <title>Scaffold-level genome assemblies of two parasitoid biocontrol wasps reveal the parthenogenesis mechanism and an associated novel virus.</title>
        <authorList>
            <person name="Inwood S."/>
            <person name="Skelly J."/>
            <person name="Guhlin J."/>
            <person name="Harrop T."/>
            <person name="Goldson S."/>
            <person name="Dearden P."/>
        </authorList>
    </citation>
    <scope>NUCLEOTIDE SEQUENCE</scope>
    <source>
        <strain evidence="2">Irish</strain>
        <tissue evidence="2">Whole body</tissue>
    </source>
</reference>
<evidence type="ECO:0000256" key="1">
    <source>
        <dbReference type="SAM" id="MobiDB-lite"/>
    </source>
</evidence>
<evidence type="ECO:0000313" key="3">
    <source>
        <dbReference type="Proteomes" id="UP001168990"/>
    </source>
</evidence>
<protein>
    <submittedName>
        <fullName evidence="2">Uncharacterized protein</fullName>
    </submittedName>
</protein>
<dbReference type="EMBL" id="JAQQBS010000002">
    <property type="protein sequence ID" value="KAK0172800.1"/>
    <property type="molecule type" value="Genomic_DNA"/>
</dbReference>
<name>A0AA39FNB9_9HYME</name>
<evidence type="ECO:0000313" key="2">
    <source>
        <dbReference type="EMBL" id="KAK0172800.1"/>
    </source>
</evidence>
<organism evidence="2 3">
    <name type="scientific">Microctonus aethiopoides</name>
    <dbReference type="NCBI Taxonomy" id="144406"/>
    <lineage>
        <taxon>Eukaryota</taxon>
        <taxon>Metazoa</taxon>
        <taxon>Ecdysozoa</taxon>
        <taxon>Arthropoda</taxon>
        <taxon>Hexapoda</taxon>
        <taxon>Insecta</taxon>
        <taxon>Pterygota</taxon>
        <taxon>Neoptera</taxon>
        <taxon>Endopterygota</taxon>
        <taxon>Hymenoptera</taxon>
        <taxon>Apocrita</taxon>
        <taxon>Ichneumonoidea</taxon>
        <taxon>Braconidae</taxon>
        <taxon>Euphorinae</taxon>
        <taxon>Microctonus</taxon>
    </lineage>
</organism>
<dbReference type="Proteomes" id="UP001168990">
    <property type="component" value="Unassembled WGS sequence"/>
</dbReference>
<keyword evidence="3" id="KW-1185">Reference proteome</keyword>
<feature type="compositionally biased region" description="Basic and acidic residues" evidence="1">
    <location>
        <begin position="9"/>
        <end position="21"/>
    </location>
</feature>
<dbReference type="AlphaFoldDB" id="A0AA39FNB9"/>
<feature type="region of interest" description="Disordered" evidence="1">
    <location>
        <begin position="67"/>
        <end position="112"/>
    </location>
</feature>
<proteinExistence type="predicted"/>
<accession>A0AA39FNB9</accession>
<reference evidence="2" key="2">
    <citation type="submission" date="2023-03" db="EMBL/GenBank/DDBJ databases">
        <authorList>
            <person name="Inwood S.N."/>
            <person name="Skelly J.G."/>
            <person name="Guhlin J."/>
            <person name="Harrop T.W.R."/>
            <person name="Goldson S.G."/>
            <person name="Dearden P.K."/>
        </authorList>
    </citation>
    <scope>NUCLEOTIDE SEQUENCE</scope>
    <source>
        <strain evidence="2">Irish</strain>
        <tissue evidence="2">Whole body</tissue>
    </source>
</reference>
<feature type="region of interest" description="Disordered" evidence="1">
    <location>
        <begin position="1"/>
        <end position="35"/>
    </location>
</feature>
<sequence length="164" mass="18568">MNVDGQVRILEEADSKKKTENIPDAMDAEQTWPTDEEIAFADADRLRKTTVKLVPKGTSEYQAAWIVDDNDELSNDDYSDSEDNGSDDEKMSIAQAQCDVENTDKEDMDDNEDYENLTVSEAPSDDNRYDDQMDIYKELESMKMIKGKGSLSPPLCAAEVYRML</sequence>